<dbReference type="CDD" id="cd10434">
    <property type="entry name" value="GIY-YIG_UvrC_Cho"/>
    <property type="match status" value="1"/>
</dbReference>
<dbReference type="PANTHER" id="PTHR30562:SF1">
    <property type="entry name" value="UVRABC SYSTEM PROTEIN C"/>
    <property type="match status" value="1"/>
</dbReference>
<keyword evidence="4 7" id="KW-0267">Excision nuclease</keyword>
<evidence type="ECO:0000259" key="8">
    <source>
        <dbReference type="PROSITE" id="PS50151"/>
    </source>
</evidence>
<dbReference type="Pfam" id="PF22920">
    <property type="entry name" value="UvrC_RNaseH"/>
    <property type="match status" value="1"/>
</dbReference>
<keyword evidence="6 7" id="KW-0742">SOS response</keyword>
<dbReference type="InterPro" id="IPR001162">
    <property type="entry name" value="UvrC_RNase_H_dom"/>
</dbReference>
<organism evidence="11 12">
    <name type="scientific">Ignatzschineria indica</name>
    <dbReference type="NCBI Taxonomy" id="472583"/>
    <lineage>
        <taxon>Bacteria</taxon>
        <taxon>Pseudomonadati</taxon>
        <taxon>Pseudomonadota</taxon>
        <taxon>Gammaproteobacteria</taxon>
        <taxon>Cardiobacteriales</taxon>
        <taxon>Ignatzschineriaceae</taxon>
        <taxon>Ignatzschineria</taxon>
    </lineage>
</organism>
<dbReference type="Pfam" id="PF01541">
    <property type="entry name" value="GIY-YIG"/>
    <property type="match status" value="1"/>
</dbReference>
<keyword evidence="3 7" id="KW-0228">DNA excision</keyword>
<dbReference type="PROSITE" id="PS50151">
    <property type="entry name" value="UVR"/>
    <property type="match status" value="1"/>
</dbReference>
<dbReference type="InterPro" id="IPR004791">
    <property type="entry name" value="UvrC"/>
</dbReference>
<keyword evidence="1 7" id="KW-0963">Cytoplasm</keyword>
<dbReference type="EMBL" id="QEWR01000004">
    <property type="protein sequence ID" value="PWD82761.1"/>
    <property type="molecule type" value="Genomic_DNA"/>
</dbReference>
<name>A0A2U2AJB1_9GAMM</name>
<dbReference type="InterPro" id="IPR003583">
    <property type="entry name" value="Hlx-hairpin-Hlx_DNA-bd_motif"/>
</dbReference>
<dbReference type="Pfam" id="PF14520">
    <property type="entry name" value="HHH_5"/>
    <property type="match status" value="1"/>
</dbReference>
<dbReference type="SMART" id="SM00465">
    <property type="entry name" value="GIYc"/>
    <property type="match status" value="1"/>
</dbReference>
<comment type="subcellular location">
    <subcellularLocation>
        <location evidence="7">Cytoplasm</location>
    </subcellularLocation>
</comment>
<sequence>MQTSKLQKEKASPFDADELLRHAPTTPGIYMMKDIDGQIIYVGKAKNLKNRLSSYFKGKQHAPKTVALVANIASVEMTLTATERDALILEGNLIKAHRPRYNVRLIDDKSYPYIYLSDHPFPRFSFYRGTRKRRGRLFGPYPSSGAVKETLNLMKKVFRIRECEDSFFSHRTRPCLQYQIDRCSAPCVNKISREDYLEAVKEAVLFLSGESNQLVDLLIEKMQHYSGELQFEAAAKIRDQIQDIREIQGSNRMEESRDSLDIMVLYQKAEVANIEVMTIRDGRVLGTRAYFPQVPKDTRSEEIMSAFVGQYYGEHRLPPRNIILNLPLSNEEEEWLKLGLSEWIEYPILLQYPHNIRGRKRRWLEMAEQNARHSVEIKLASRTQIEDRLYALNQILLPALTGQKADAAMLEERMIQRIECFDISHSFGERTVASNVVYTPEGFTKKYYRRYNIEGVTAGDDYEAMRQALTRRFQSREKSGKGEGKLRDRPDLLLIDGGKGQLQVALEVLDALNITDQWVISISEGEGKVRGKDIIWLRDKSPLFIDPTTPAFHLLTQIRDEAHRFAIEGHRARRDKMRRRSILEDIPGIGESRRTALLTHFGGIESLKSAAVEDIAKVPGISDKLAEVVFQALRESS</sequence>
<evidence type="ECO:0000256" key="6">
    <source>
        <dbReference type="ARBA" id="ARBA00023236"/>
    </source>
</evidence>
<dbReference type="NCBIfam" id="TIGR00194">
    <property type="entry name" value="uvrC"/>
    <property type="match status" value="1"/>
</dbReference>
<dbReference type="HAMAP" id="MF_00203">
    <property type="entry name" value="UvrC"/>
    <property type="match status" value="1"/>
</dbReference>
<keyword evidence="12" id="KW-1185">Reference proteome</keyword>
<keyword evidence="5 7" id="KW-0234">DNA repair</keyword>
<dbReference type="PROSITE" id="PS50165">
    <property type="entry name" value="UVRC"/>
    <property type="match status" value="1"/>
</dbReference>
<proteinExistence type="inferred from homology"/>
<dbReference type="InterPro" id="IPR010994">
    <property type="entry name" value="RuvA_2-like"/>
</dbReference>
<dbReference type="AlphaFoldDB" id="A0A2U2AJB1"/>
<dbReference type="Gene3D" id="3.30.420.340">
    <property type="entry name" value="UvrC, RNAse H endonuclease domain"/>
    <property type="match status" value="1"/>
</dbReference>
<feature type="domain" description="UVR" evidence="8">
    <location>
        <begin position="212"/>
        <end position="247"/>
    </location>
</feature>
<dbReference type="InterPro" id="IPR035901">
    <property type="entry name" value="GIY-YIG_endonuc_sf"/>
</dbReference>
<dbReference type="PROSITE" id="PS50164">
    <property type="entry name" value="GIY_YIG"/>
    <property type="match status" value="1"/>
</dbReference>
<dbReference type="InterPro" id="IPR050066">
    <property type="entry name" value="UvrABC_protein_C"/>
</dbReference>
<gene>
    <name evidence="7 11" type="primary">uvrC</name>
    <name evidence="11" type="ORF">DC082_08430</name>
</gene>
<dbReference type="SUPFAM" id="SSF46600">
    <property type="entry name" value="C-terminal UvrC-binding domain of UvrB"/>
    <property type="match status" value="1"/>
</dbReference>
<dbReference type="GO" id="GO:0009432">
    <property type="term" value="P:SOS response"/>
    <property type="evidence" value="ECO:0007669"/>
    <property type="project" value="UniProtKB-UniRule"/>
</dbReference>
<dbReference type="Pfam" id="PF02151">
    <property type="entry name" value="UVR"/>
    <property type="match status" value="1"/>
</dbReference>
<dbReference type="InterPro" id="IPR038476">
    <property type="entry name" value="UvrC_RNase_H_dom_sf"/>
</dbReference>
<dbReference type="InterPro" id="IPR036876">
    <property type="entry name" value="UVR_dom_sf"/>
</dbReference>
<accession>A0A2U2AJB1</accession>
<dbReference type="FunFam" id="3.40.1440.10:FF:000001">
    <property type="entry name" value="UvrABC system protein C"/>
    <property type="match status" value="1"/>
</dbReference>
<dbReference type="SUPFAM" id="SSF47781">
    <property type="entry name" value="RuvA domain 2-like"/>
    <property type="match status" value="1"/>
</dbReference>
<protein>
    <recommendedName>
        <fullName evidence="7">UvrABC system protein C</fullName>
        <shortName evidence="7">Protein UvrC</shortName>
    </recommendedName>
    <alternativeName>
        <fullName evidence="7">Excinuclease ABC subunit C</fullName>
    </alternativeName>
</protein>
<dbReference type="InterPro" id="IPR047296">
    <property type="entry name" value="GIY-YIG_UvrC_Cho"/>
</dbReference>
<dbReference type="GO" id="GO:0003677">
    <property type="term" value="F:DNA binding"/>
    <property type="evidence" value="ECO:0007669"/>
    <property type="project" value="UniProtKB-UniRule"/>
</dbReference>
<dbReference type="PANTHER" id="PTHR30562">
    <property type="entry name" value="UVRC/OXIDOREDUCTASE"/>
    <property type="match status" value="1"/>
</dbReference>
<dbReference type="SMART" id="SM00278">
    <property type="entry name" value="HhH1"/>
    <property type="match status" value="2"/>
</dbReference>
<evidence type="ECO:0000256" key="1">
    <source>
        <dbReference type="ARBA" id="ARBA00022490"/>
    </source>
</evidence>
<evidence type="ECO:0000313" key="12">
    <source>
        <dbReference type="Proteomes" id="UP000244948"/>
    </source>
</evidence>
<dbReference type="Pfam" id="PF08459">
    <property type="entry name" value="UvrC_RNaseH_dom"/>
    <property type="match status" value="1"/>
</dbReference>
<dbReference type="Proteomes" id="UP000244948">
    <property type="component" value="Unassembled WGS sequence"/>
</dbReference>
<reference evidence="11 12" key="1">
    <citation type="journal article" date="2018" name="Genome Announc.">
        <title>Ignatzschineria cameli sp. nov., isolated from necrotic foot tissue of dromedaries (Camelus dromedarius) and associated maggots (Wohlfahrtia species) in Dubai.</title>
        <authorList>
            <person name="Tsang C.C."/>
            <person name="Tang J.Y."/>
            <person name="Fong J.Y."/>
            <person name="Kinne J."/>
            <person name="Lee H.H."/>
            <person name="Joseph M."/>
            <person name="Jose S."/>
            <person name="Schuster R.K."/>
            <person name="Tang Y."/>
            <person name="Sivakumar S."/>
            <person name="Chen J.H."/>
            <person name="Teng J.L."/>
            <person name="Lau S.K."/>
            <person name="Wernery U."/>
            <person name="Woo P.C."/>
        </authorList>
    </citation>
    <scope>NUCLEOTIDE SEQUENCE [LARGE SCALE GENOMIC DNA]</scope>
    <source>
        <strain evidence="11 12">KCTC 22643</strain>
    </source>
</reference>
<evidence type="ECO:0000313" key="11">
    <source>
        <dbReference type="EMBL" id="PWD82761.1"/>
    </source>
</evidence>
<evidence type="ECO:0000256" key="2">
    <source>
        <dbReference type="ARBA" id="ARBA00022763"/>
    </source>
</evidence>
<dbReference type="GO" id="GO:0005737">
    <property type="term" value="C:cytoplasm"/>
    <property type="evidence" value="ECO:0007669"/>
    <property type="project" value="UniProtKB-SubCell"/>
</dbReference>
<evidence type="ECO:0000259" key="9">
    <source>
        <dbReference type="PROSITE" id="PS50164"/>
    </source>
</evidence>
<dbReference type="Gene3D" id="4.10.860.10">
    <property type="entry name" value="UVR domain"/>
    <property type="match status" value="1"/>
</dbReference>
<evidence type="ECO:0000256" key="4">
    <source>
        <dbReference type="ARBA" id="ARBA00022881"/>
    </source>
</evidence>
<feature type="domain" description="GIY-YIG" evidence="9">
    <location>
        <begin position="25"/>
        <end position="103"/>
    </location>
</feature>
<feature type="domain" description="UvrC family homology region profile" evidence="10">
    <location>
        <begin position="271"/>
        <end position="509"/>
    </location>
</feature>
<keyword evidence="2 7" id="KW-0227">DNA damage</keyword>
<evidence type="ECO:0000256" key="7">
    <source>
        <dbReference type="HAMAP-Rule" id="MF_00203"/>
    </source>
</evidence>
<dbReference type="GO" id="GO:0009381">
    <property type="term" value="F:excinuclease ABC activity"/>
    <property type="evidence" value="ECO:0007669"/>
    <property type="project" value="UniProtKB-UniRule"/>
</dbReference>
<dbReference type="GO" id="GO:0009380">
    <property type="term" value="C:excinuclease repair complex"/>
    <property type="evidence" value="ECO:0007669"/>
    <property type="project" value="InterPro"/>
</dbReference>
<dbReference type="SUPFAM" id="SSF82771">
    <property type="entry name" value="GIY-YIG endonuclease"/>
    <property type="match status" value="1"/>
</dbReference>
<comment type="function">
    <text evidence="7">The UvrABC repair system catalyzes the recognition and processing of DNA lesions. UvrC both incises the 5' and 3' sides of the lesion. The N-terminal half is responsible for the 3' incision and the C-terminal half is responsible for the 5' incision.</text>
</comment>
<dbReference type="FunFam" id="1.10.150.20:FF:000005">
    <property type="entry name" value="UvrABC system protein C"/>
    <property type="match status" value="1"/>
</dbReference>
<comment type="similarity">
    <text evidence="7">Belongs to the UvrC family.</text>
</comment>
<dbReference type="GO" id="GO:0006289">
    <property type="term" value="P:nucleotide-excision repair"/>
    <property type="evidence" value="ECO:0007669"/>
    <property type="project" value="UniProtKB-UniRule"/>
</dbReference>
<comment type="subunit">
    <text evidence="7">Interacts with UvrB in an incision complex.</text>
</comment>
<evidence type="ECO:0000256" key="5">
    <source>
        <dbReference type="ARBA" id="ARBA00023204"/>
    </source>
</evidence>
<dbReference type="Gene3D" id="3.40.1440.10">
    <property type="entry name" value="GIY-YIG endonuclease"/>
    <property type="match status" value="1"/>
</dbReference>
<dbReference type="Gene3D" id="1.10.150.20">
    <property type="entry name" value="5' to 3' exonuclease, C-terminal subdomain"/>
    <property type="match status" value="1"/>
</dbReference>
<evidence type="ECO:0000259" key="10">
    <source>
        <dbReference type="PROSITE" id="PS50165"/>
    </source>
</evidence>
<dbReference type="InterPro" id="IPR001943">
    <property type="entry name" value="UVR_dom"/>
</dbReference>
<comment type="caution">
    <text evidence="11">The sequence shown here is derived from an EMBL/GenBank/DDBJ whole genome shotgun (WGS) entry which is preliminary data.</text>
</comment>
<dbReference type="InterPro" id="IPR000305">
    <property type="entry name" value="GIY-YIG_endonuc"/>
</dbReference>
<evidence type="ECO:0000256" key="3">
    <source>
        <dbReference type="ARBA" id="ARBA00022769"/>
    </source>
</evidence>